<dbReference type="AlphaFoldDB" id="Q10GZ4"/>
<sequence length="66" mass="7552">MAYGNSVRKLGRRMRACLEKIKILRSSWLVASLLESRKVGFSSFRFLGYFRIWKKTGLFGGASDFG</sequence>
<reference evidence="1" key="2">
    <citation type="submission" date="2006-06" db="EMBL/GenBank/DDBJ databases">
        <authorList>
            <person name="Buell R."/>
            <person name="Wing R.A."/>
            <person name="McCombie W.A."/>
            <person name="Ouyang S."/>
        </authorList>
    </citation>
    <scope>NUCLEOTIDE SEQUENCE</scope>
</reference>
<dbReference type="EMBL" id="DP000009">
    <property type="protein sequence ID" value="ABF97552.1"/>
    <property type="molecule type" value="Genomic_DNA"/>
</dbReference>
<organism evidence="1">
    <name type="scientific">Oryza sativa subsp. japonica</name>
    <name type="common">Rice</name>
    <dbReference type="NCBI Taxonomy" id="39947"/>
    <lineage>
        <taxon>Eukaryota</taxon>
        <taxon>Viridiplantae</taxon>
        <taxon>Streptophyta</taxon>
        <taxon>Embryophyta</taxon>
        <taxon>Tracheophyta</taxon>
        <taxon>Spermatophyta</taxon>
        <taxon>Magnoliopsida</taxon>
        <taxon>Liliopsida</taxon>
        <taxon>Poales</taxon>
        <taxon>Poaceae</taxon>
        <taxon>BOP clade</taxon>
        <taxon>Oryzoideae</taxon>
        <taxon>Oryzeae</taxon>
        <taxon>Oryzinae</taxon>
        <taxon>Oryza</taxon>
        <taxon>Oryza sativa</taxon>
    </lineage>
</organism>
<evidence type="ECO:0000313" key="1">
    <source>
        <dbReference type="EMBL" id="ABF97552.1"/>
    </source>
</evidence>
<gene>
    <name evidence="1" type="ordered locus">LOC_Os03g41154</name>
</gene>
<reference evidence="1" key="1">
    <citation type="journal article" date="2005" name="Genome Res.">
        <title>Sequence, annotation, and analysis of synteny between rice chromosome 3 and diverged grass species.</title>
        <authorList>
            <consortium name="Rice Chromosome 3 Sequencing Consortium"/>
            <person name="Buell C.R."/>
            <person name="Yuan Q."/>
            <person name="Ouyang S."/>
            <person name="Liu J."/>
            <person name="Zhu W."/>
            <person name="Wang A."/>
            <person name="Maiti R."/>
            <person name="Haas B."/>
            <person name="Wortman J."/>
            <person name="Pertea M."/>
            <person name="Jones K.M."/>
            <person name="Kim M."/>
            <person name="Overton L."/>
            <person name="Tsitrin T."/>
            <person name="Fadrosh D."/>
            <person name="Bera J."/>
            <person name="Weaver B."/>
            <person name="Jin S."/>
            <person name="Johri S."/>
            <person name="Reardon M."/>
            <person name="Webb K."/>
            <person name="Hill J."/>
            <person name="Moffat K."/>
            <person name="Tallon L."/>
            <person name="Van Aken S."/>
            <person name="Lewis M."/>
            <person name="Utterback T."/>
            <person name="Feldblyum T."/>
            <person name="Zismann V."/>
            <person name="Iobst S."/>
            <person name="Hsiao J."/>
            <person name="de Vazeille A.R."/>
            <person name="Salzberg S.L."/>
            <person name="White O."/>
            <person name="Fraser C."/>
            <person name="Yu Y."/>
            <person name="Kim H."/>
            <person name="Rambo T."/>
            <person name="Currie J."/>
            <person name="Collura K."/>
            <person name="Kernodle-Thompson S."/>
            <person name="Wei F."/>
            <person name="Kudrna K."/>
            <person name="Ammiraju J.S."/>
            <person name="Luo M."/>
            <person name="Goicoechea J.L."/>
            <person name="Wing R.A."/>
            <person name="Henry D."/>
            <person name="Oates R."/>
            <person name="Palmer M."/>
            <person name="Pries G."/>
            <person name="Saski C."/>
            <person name="Simmons J."/>
            <person name="Soderlund C."/>
            <person name="Nelson W."/>
            <person name="de la Bastide M."/>
            <person name="Spiegel L."/>
            <person name="Nascimento L."/>
            <person name="Huang E."/>
            <person name="Preston R."/>
            <person name="Zutavern T."/>
            <person name="Palmer L."/>
            <person name="O'Shaughnessy A."/>
            <person name="Dike S."/>
            <person name="McCombie W.R."/>
            <person name="Minx P."/>
            <person name="Cordum H."/>
            <person name="Wilson R."/>
            <person name="Jin W."/>
            <person name="Lee H.R."/>
            <person name="Jiang J."/>
            <person name="Jackson S."/>
        </authorList>
    </citation>
    <scope>NUCLEOTIDE SEQUENCE [LARGE SCALE GENOMIC DNA]</scope>
</reference>
<name>Q10GZ4_ORYSJ</name>
<proteinExistence type="predicted"/>
<protein>
    <submittedName>
        <fullName evidence="1">Uncharacterized protein</fullName>
    </submittedName>
</protein>
<accession>Q10GZ4</accession>